<dbReference type="GO" id="GO:0016787">
    <property type="term" value="F:hydrolase activity"/>
    <property type="evidence" value="ECO:0007669"/>
    <property type="project" value="UniProtKB-KW"/>
</dbReference>
<name>A0A371G5W0_MUCPR</name>
<dbReference type="InterPro" id="IPR001650">
    <property type="entry name" value="Helicase_C-like"/>
</dbReference>
<evidence type="ECO:0000313" key="9">
    <source>
        <dbReference type="EMBL" id="RDX85871.1"/>
    </source>
</evidence>
<organism evidence="9 10">
    <name type="scientific">Mucuna pruriens</name>
    <name type="common">Velvet bean</name>
    <name type="synonym">Dolichos pruriens</name>
    <dbReference type="NCBI Taxonomy" id="157652"/>
    <lineage>
        <taxon>Eukaryota</taxon>
        <taxon>Viridiplantae</taxon>
        <taxon>Streptophyta</taxon>
        <taxon>Embryophyta</taxon>
        <taxon>Tracheophyta</taxon>
        <taxon>Spermatophyta</taxon>
        <taxon>Magnoliopsida</taxon>
        <taxon>eudicotyledons</taxon>
        <taxon>Gunneridae</taxon>
        <taxon>Pentapetalae</taxon>
        <taxon>rosids</taxon>
        <taxon>fabids</taxon>
        <taxon>Fabales</taxon>
        <taxon>Fabaceae</taxon>
        <taxon>Papilionoideae</taxon>
        <taxon>50 kb inversion clade</taxon>
        <taxon>NPAAA clade</taxon>
        <taxon>indigoferoid/millettioid clade</taxon>
        <taxon>Phaseoleae</taxon>
        <taxon>Mucuna</taxon>
    </lineage>
</organism>
<dbReference type="GO" id="GO:0003724">
    <property type="term" value="F:RNA helicase activity"/>
    <property type="evidence" value="ECO:0007669"/>
    <property type="project" value="UniProtKB-EC"/>
</dbReference>
<dbReference type="Pfam" id="PF00271">
    <property type="entry name" value="Helicase_C"/>
    <property type="match status" value="1"/>
</dbReference>
<feature type="compositionally biased region" description="Basic and acidic residues" evidence="7">
    <location>
        <begin position="376"/>
        <end position="395"/>
    </location>
</feature>
<sequence>MEKQRRLEQILRSQERGSKVIIFCSTKRLCDQLARSIGRSFGAAAIHGDKSQGERDWVLSQFRTGKSPILVATDVAARGLDIKDIRVVINYDFPTGIEDYVHRIGRTGRAGATGVSYTFFSEQDWKHAGDLIKVLEGANQHVLPELRQMASRGPPNFGKDRGGMSRFDSGGGGSGGRWETGGRGGFGGRGGGMRDGGFGGRGGSIRDGGFGGGRGGGFGGRGGLRDGVSGHGGRGDFFPGRGNRGRGSGGPRGGHVGWGRGERSLDDRYNMDGRGQGFGRGRFDNRRDASYKNSGRRNSRSPERVRTWDYSRSRSRSRSRSWSRGRSRSRSWSRGRSRSYSRSISPRRSRSRSRSRGRSDRSYSRSRSHSRSRSPSYDRRDRSDQQLSDQKDLKALEVGTSDPRMPPGSPGTQGNSFLGTEQVETQAVGSTDPVNPEVVADRSHQSASDI</sequence>
<dbReference type="STRING" id="157652.A0A371G5W0"/>
<dbReference type="OrthoDB" id="196131at2759"/>
<feature type="compositionally biased region" description="Basic and acidic residues" evidence="7">
    <location>
        <begin position="260"/>
        <end position="271"/>
    </location>
</feature>
<feature type="compositionally biased region" description="Gly residues" evidence="7">
    <location>
        <begin position="169"/>
        <end position="222"/>
    </location>
</feature>
<feature type="compositionally biased region" description="Basic and acidic residues" evidence="7">
    <location>
        <begin position="300"/>
        <end position="312"/>
    </location>
</feature>
<evidence type="ECO:0000256" key="1">
    <source>
        <dbReference type="ARBA" id="ARBA00012552"/>
    </source>
</evidence>
<proteinExistence type="predicted"/>
<dbReference type="CDD" id="cd18787">
    <property type="entry name" value="SF2_C_DEAD"/>
    <property type="match status" value="1"/>
</dbReference>
<evidence type="ECO:0000313" key="10">
    <source>
        <dbReference type="Proteomes" id="UP000257109"/>
    </source>
</evidence>
<feature type="non-terminal residue" evidence="9">
    <location>
        <position position="450"/>
    </location>
</feature>
<dbReference type="AlphaFoldDB" id="A0A371G5W0"/>
<dbReference type="PROSITE" id="PS51194">
    <property type="entry name" value="HELICASE_CTER"/>
    <property type="match status" value="1"/>
</dbReference>
<keyword evidence="6" id="KW-0694">RNA-binding</keyword>
<dbReference type="GO" id="GO:0003723">
    <property type="term" value="F:RNA binding"/>
    <property type="evidence" value="ECO:0007669"/>
    <property type="project" value="UniProtKB-KW"/>
</dbReference>
<dbReference type="SUPFAM" id="SSF52540">
    <property type="entry name" value="P-loop containing nucleoside triphosphate hydrolases"/>
    <property type="match status" value="1"/>
</dbReference>
<feature type="compositionally biased region" description="Basic and acidic residues" evidence="7">
    <location>
        <begin position="281"/>
        <end position="290"/>
    </location>
</feature>
<keyword evidence="5" id="KW-0067">ATP-binding</keyword>
<feature type="compositionally biased region" description="Basic residues" evidence="7">
    <location>
        <begin position="313"/>
        <end position="356"/>
    </location>
</feature>
<protein>
    <recommendedName>
        <fullName evidence="1">RNA helicase</fullName>
        <ecNumber evidence="1">3.6.4.13</ecNumber>
    </recommendedName>
</protein>
<evidence type="ECO:0000256" key="6">
    <source>
        <dbReference type="ARBA" id="ARBA00022884"/>
    </source>
</evidence>
<dbReference type="EMBL" id="QJKJ01006675">
    <property type="protein sequence ID" value="RDX85871.1"/>
    <property type="molecule type" value="Genomic_DNA"/>
</dbReference>
<accession>A0A371G5W0</accession>
<dbReference type="GO" id="GO:0005524">
    <property type="term" value="F:ATP binding"/>
    <property type="evidence" value="ECO:0007669"/>
    <property type="project" value="UniProtKB-KW"/>
</dbReference>
<keyword evidence="4 9" id="KW-0347">Helicase</keyword>
<evidence type="ECO:0000256" key="7">
    <source>
        <dbReference type="SAM" id="MobiDB-lite"/>
    </source>
</evidence>
<dbReference type="InterPro" id="IPR027417">
    <property type="entry name" value="P-loop_NTPase"/>
</dbReference>
<keyword evidence="10" id="KW-1185">Reference proteome</keyword>
<dbReference type="SMART" id="SM00490">
    <property type="entry name" value="HELICc"/>
    <property type="match status" value="1"/>
</dbReference>
<dbReference type="PANTHER" id="PTHR47958">
    <property type="entry name" value="ATP-DEPENDENT RNA HELICASE DBP3"/>
    <property type="match status" value="1"/>
</dbReference>
<dbReference type="Proteomes" id="UP000257109">
    <property type="component" value="Unassembled WGS sequence"/>
</dbReference>
<evidence type="ECO:0000259" key="8">
    <source>
        <dbReference type="PROSITE" id="PS51194"/>
    </source>
</evidence>
<feature type="compositionally biased region" description="Gly residues" evidence="7">
    <location>
        <begin position="245"/>
        <end position="259"/>
    </location>
</feature>
<reference evidence="9" key="1">
    <citation type="submission" date="2018-05" db="EMBL/GenBank/DDBJ databases">
        <title>Draft genome of Mucuna pruriens seed.</title>
        <authorList>
            <person name="Nnadi N.E."/>
            <person name="Vos R."/>
            <person name="Hasami M.H."/>
            <person name="Devisetty U.K."/>
            <person name="Aguiy J.C."/>
        </authorList>
    </citation>
    <scope>NUCLEOTIDE SEQUENCE [LARGE SCALE GENOMIC DNA]</scope>
    <source>
        <strain evidence="9">JCA_2017</strain>
    </source>
</reference>
<feature type="compositionally biased region" description="Polar residues" evidence="7">
    <location>
        <begin position="410"/>
        <end position="433"/>
    </location>
</feature>
<evidence type="ECO:0000256" key="4">
    <source>
        <dbReference type="ARBA" id="ARBA00022806"/>
    </source>
</evidence>
<evidence type="ECO:0000256" key="2">
    <source>
        <dbReference type="ARBA" id="ARBA00022741"/>
    </source>
</evidence>
<dbReference type="Gene3D" id="3.40.50.300">
    <property type="entry name" value="P-loop containing nucleotide triphosphate hydrolases"/>
    <property type="match status" value="1"/>
</dbReference>
<feature type="domain" description="Helicase C-terminal" evidence="8">
    <location>
        <begin position="6"/>
        <end position="150"/>
    </location>
</feature>
<dbReference type="FunFam" id="3.40.50.300:FF:000008">
    <property type="entry name" value="ATP-dependent RNA helicase RhlB"/>
    <property type="match status" value="1"/>
</dbReference>
<evidence type="ECO:0000256" key="3">
    <source>
        <dbReference type="ARBA" id="ARBA00022801"/>
    </source>
</evidence>
<keyword evidence="2" id="KW-0547">Nucleotide-binding</keyword>
<feature type="region of interest" description="Disordered" evidence="7">
    <location>
        <begin position="149"/>
        <end position="450"/>
    </location>
</feature>
<dbReference type="EC" id="3.6.4.13" evidence="1"/>
<keyword evidence="3" id="KW-0378">Hydrolase</keyword>
<evidence type="ECO:0000256" key="5">
    <source>
        <dbReference type="ARBA" id="ARBA00022840"/>
    </source>
</evidence>
<comment type="caution">
    <text evidence="9">The sequence shown here is derived from an EMBL/GenBank/DDBJ whole genome shotgun (WGS) entry which is preliminary data.</text>
</comment>
<gene>
    <name evidence="9" type="primary">RH40</name>
    <name evidence="9" type="ORF">CR513_32872</name>
</gene>